<name>A0A1F4XP71_9BACT</name>
<organism evidence="3 4">
    <name type="scientific">Candidatus Abawacabacteria bacterium RIFCSPHIGHO2_01_FULL_46_8</name>
    <dbReference type="NCBI Taxonomy" id="1817815"/>
    <lineage>
        <taxon>Bacteria</taxon>
        <taxon>Candidatus Abawacaibacteriota</taxon>
    </lineage>
</organism>
<evidence type="ECO:0000256" key="2">
    <source>
        <dbReference type="SAM" id="SignalP"/>
    </source>
</evidence>
<dbReference type="AlphaFoldDB" id="A0A1F4XP71"/>
<gene>
    <name evidence="3" type="ORF">A2788_01465</name>
</gene>
<dbReference type="PROSITE" id="PS51257">
    <property type="entry name" value="PROKAR_LIPOPROTEIN"/>
    <property type="match status" value="1"/>
</dbReference>
<evidence type="ECO:0000313" key="4">
    <source>
        <dbReference type="Proteomes" id="UP000177521"/>
    </source>
</evidence>
<comment type="caution">
    <text evidence="3">The sequence shown here is derived from an EMBL/GenBank/DDBJ whole genome shotgun (WGS) entry which is preliminary data.</text>
</comment>
<proteinExistence type="predicted"/>
<accession>A0A1F4XP71</accession>
<evidence type="ECO:0000256" key="1">
    <source>
        <dbReference type="SAM" id="Coils"/>
    </source>
</evidence>
<dbReference type="Proteomes" id="UP000177521">
    <property type="component" value="Unassembled WGS sequence"/>
</dbReference>
<dbReference type="EMBL" id="MEWS01000006">
    <property type="protein sequence ID" value="OGC82863.1"/>
    <property type="molecule type" value="Genomic_DNA"/>
</dbReference>
<sequence length="396" mass="43841">MSKRLFLLALLALFLVVSTGCSNQLADENEKIRKQVLELQREIVALKTDKKILQEKNSKLTSLVPPDLLPVEELVTKLPAERKLGKIPARSDIIRYVEQNIVSLAQGVLGAGDASWRVTKFTFIPPDLVYVDYESGAKQEKVLLLYSLLEESGIKTELKAYFRAGNSGKLELIKGEDVDHIATPLVYTFSENAGSWEEITKIGNTPPAEPISRIEIKPSKIAAAEETTNSTPPELAVVETSIEANPEPTASANLEENVPSGSANTISADFSKKATYSNKWHEYTIQYPSYWYFWGIGQTETALFRTAFALTEVTTNNALITIDVVAKTTEELRAMYPNAQATSYLIDNVRGWHLVLPNGTEIYLRALPDNKSIVFTSVASQAMVLKEMIATFSFNG</sequence>
<feature type="signal peptide" evidence="2">
    <location>
        <begin position="1"/>
        <end position="26"/>
    </location>
</feature>
<evidence type="ECO:0000313" key="3">
    <source>
        <dbReference type="EMBL" id="OGC82863.1"/>
    </source>
</evidence>
<keyword evidence="2" id="KW-0732">Signal</keyword>
<feature type="coiled-coil region" evidence="1">
    <location>
        <begin position="22"/>
        <end position="56"/>
    </location>
</feature>
<keyword evidence="1" id="KW-0175">Coiled coil</keyword>
<reference evidence="3 4" key="1">
    <citation type="journal article" date="2016" name="Nat. Commun.">
        <title>Thousands of microbial genomes shed light on interconnected biogeochemical processes in an aquifer system.</title>
        <authorList>
            <person name="Anantharaman K."/>
            <person name="Brown C.T."/>
            <person name="Hug L.A."/>
            <person name="Sharon I."/>
            <person name="Castelle C.J."/>
            <person name="Probst A.J."/>
            <person name="Thomas B.C."/>
            <person name="Singh A."/>
            <person name="Wilkins M.J."/>
            <person name="Karaoz U."/>
            <person name="Brodie E.L."/>
            <person name="Williams K.H."/>
            <person name="Hubbard S.S."/>
            <person name="Banfield J.F."/>
        </authorList>
    </citation>
    <scope>NUCLEOTIDE SEQUENCE [LARGE SCALE GENOMIC DNA]</scope>
</reference>
<feature type="chain" id="PRO_5009515439" evidence="2">
    <location>
        <begin position="27"/>
        <end position="396"/>
    </location>
</feature>
<protein>
    <submittedName>
        <fullName evidence="3">Uncharacterized protein</fullName>
    </submittedName>
</protein>